<keyword evidence="1" id="KW-0175">Coiled coil</keyword>
<dbReference type="PIRSF" id="PIRSF030850">
    <property type="entry name" value="UCP030850"/>
    <property type="match status" value="1"/>
</dbReference>
<comment type="caution">
    <text evidence="3">The sequence shown here is derived from an EMBL/GenBank/DDBJ whole genome shotgun (WGS) entry which is preliminary data.</text>
</comment>
<evidence type="ECO:0000313" key="3">
    <source>
        <dbReference type="EMBL" id="OIQ64347.1"/>
    </source>
</evidence>
<gene>
    <name evidence="3" type="ORF">GALL_541020</name>
</gene>
<dbReference type="Pfam" id="PF13391">
    <property type="entry name" value="HNH_2"/>
    <property type="match status" value="1"/>
</dbReference>
<organism evidence="3">
    <name type="scientific">mine drainage metagenome</name>
    <dbReference type="NCBI Taxonomy" id="410659"/>
    <lineage>
        <taxon>unclassified sequences</taxon>
        <taxon>metagenomes</taxon>
        <taxon>ecological metagenomes</taxon>
    </lineage>
</organism>
<accession>A0A1J5PGG4</accession>
<feature type="domain" description="HNH nuclease" evidence="2">
    <location>
        <begin position="150"/>
        <end position="204"/>
    </location>
</feature>
<evidence type="ECO:0000259" key="2">
    <source>
        <dbReference type="Pfam" id="PF13391"/>
    </source>
</evidence>
<dbReference type="InterPro" id="IPR011396">
    <property type="entry name" value="PT_DNA_restrict"/>
</dbReference>
<feature type="coiled-coil region" evidence="1">
    <location>
        <begin position="105"/>
        <end position="132"/>
    </location>
</feature>
<reference evidence="3" key="1">
    <citation type="submission" date="2016-10" db="EMBL/GenBank/DDBJ databases">
        <title>Sequence of Gallionella enrichment culture.</title>
        <authorList>
            <person name="Poehlein A."/>
            <person name="Muehling M."/>
            <person name="Daniel R."/>
        </authorList>
    </citation>
    <scope>NUCLEOTIDE SEQUENCE</scope>
</reference>
<protein>
    <recommendedName>
        <fullName evidence="2">HNH nuclease domain-containing protein</fullName>
    </recommendedName>
</protein>
<dbReference type="AlphaFoldDB" id="A0A1J5PGG4"/>
<name>A0A1J5PGG4_9ZZZZ</name>
<dbReference type="EMBL" id="MLJW01008199">
    <property type="protein sequence ID" value="OIQ64347.1"/>
    <property type="molecule type" value="Genomic_DNA"/>
</dbReference>
<dbReference type="InterPro" id="IPR003615">
    <property type="entry name" value="HNH_nuc"/>
</dbReference>
<sequence length="257" mass="29975">MVISKHDCGFALPFYHLISDKFWHLQPKEGFENFLQIKSSMRSFANLNATVDYAFIDEDLFQLAIDPLSNAVLQEHLLEVYFPDTKSHFTNSFENQEKLLGNIEHKLLHDNAEEYRTEIKKLIRQKNEEEIYLRRGVFKREIPKIYNNTCCVSGMKIDSTINISMVDACHIVPFSESYDDTVTNGIALCPNLHRAFDRGLISIDDNYRVIVKSNFSEKSSLNYFIVPFQGKQISLPIDSNSFPSLNNFYHHRKRFNF</sequence>
<evidence type="ECO:0000256" key="1">
    <source>
        <dbReference type="SAM" id="Coils"/>
    </source>
</evidence>
<proteinExistence type="predicted"/>